<proteinExistence type="predicted"/>
<feature type="transmembrane region" description="Helical" evidence="6">
    <location>
        <begin position="154"/>
        <end position="171"/>
    </location>
</feature>
<dbReference type="EMBL" id="FUYG01000001">
    <property type="protein sequence ID" value="SKA79613.1"/>
    <property type="molecule type" value="Genomic_DNA"/>
</dbReference>
<feature type="transmembrane region" description="Helical" evidence="6">
    <location>
        <begin position="178"/>
        <end position="198"/>
    </location>
</feature>
<dbReference type="Proteomes" id="UP000189735">
    <property type="component" value="Unassembled WGS sequence"/>
</dbReference>
<reference evidence="8" key="1">
    <citation type="submission" date="2017-02" db="EMBL/GenBank/DDBJ databases">
        <authorList>
            <person name="Varghese N."/>
            <person name="Submissions S."/>
        </authorList>
    </citation>
    <scope>NUCLEOTIDE SEQUENCE [LARGE SCALE GENOMIC DNA]</scope>
    <source>
        <strain evidence="8">VKM Ac-2052</strain>
    </source>
</reference>
<name>A0A1T4WQI9_9MICO</name>
<feature type="transmembrane region" description="Helical" evidence="6">
    <location>
        <begin position="115"/>
        <end position="142"/>
    </location>
</feature>
<dbReference type="InterPro" id="IPR019108">
    <property type="entry name" value="Caa3_assmbl_CtaG-rel"/>
</dbReference>
<feature type="transmembrane region" description="Helical" evidence="6">
    <location>
        <begin position="12"/>
        <end position="31"/>
    </location>
</feature>
<evidence type="ECO:0000256" key="4">
    <source>
        <dbReference type="ARBA" id="ARBA00022989"/>
    </source>
</evidence>
<dbReference type="GO" id="GO:0005886">
    <property type="term" value="C:plasma membrane"/>
    <property type="evidence" value="ECO:0007669"/>
    <property type="project" value="UniProtKB-SubCell"/>
</dbReference>
<evidence type="ECO:0000256" key="1">
    <source>
        <dbReference type="ARBA" id="ARBA00004651"/>
    </source>
</evidence>
<evidence type="ECO:0000256" key="6">
    <source>
        <dbReference type="SAM" id="Phobius"/>
    </source>
</evidence>
<comment type="subcellular location">
    <subcellularLocation>
        <location evidence="1">Cell membrane</location>
        <topology evidence="1">Multi-pass membrane protein</topology>
    </subcellularLocation>
</comment>
<evidence type="ECO:0000256" key="5">
    <source>
        <dbReference type="ARBA" id="ARBA00023136"/>
    </source>
</evidence>
<protein>
    <submittedName>
        <fullName evidence="7">Cytochrome c oxidase assembly factor CtaG</fullName>
    </submittedName>
</protein>
<evidence type="ECO:0000313" key="7">
    <source>
        <dbReference type="EMBL" id="SKA79613.1"/>
    </source>
</evidence>
<evidence type="ECO:0000313" key="8">
    <source>
        <dbReference type="Proteomes" id="UP000189735"/>
    </source>
</evidence>
<keyword evidence="3 6" id="KW-0812">Transmembrane</keyword>
<keyword evidence="5 6" id="KW-0472">Membrane</keyword>
<sequence length="297" mass="32295">MLLGSWSLDPVALVAILASATLYTIGVWRIHRRGGRWPVSRTVFFFVAGLGSWAVVSFGFLGTYSEELRLAFTTRIALLLFVVPALMVLGRPVELARRSLGPHGSARLERVLSSWIVRVTGNAVFATLFAALAFCVFLTPLAGVLRLSPIAEPAIGILVPAIGLLFALPLIENSAARSTLFITAEFLLAFVELVLDAIPGVLMRLNDGILDGVGPAIASGVGAVASQTLPGWWPNPLHDQHLAGDLLWFIAEIADVPILILLFVRWSRLDRRDAKKMDELSDDEMDALTREHLGRRG</sequence>
<keyword evidence="4 6" id="KW-1133">Transmembrane helix</keyword>
<evidence type="ECO:0000256" key="2">
    <source>
        <dbReference type="ARBA" id="ARBA00022475"/>
    </source>
</evidence>
<dbReference type="Pfam" id="PF09678">
    <property type="entry name" value="Caa3_CtaG"/>
    <property type="match status" value="1"/>
</dbReference>
<feature type="transmembrane region" description="Helical" evidence="6">
    <location>
        <begin position="246"/>
        <end position="266"/>
    </location>
</feature>
<gene>
    <name evidence="7" type="ORF">SAMN06295879_0097</name>
</gene>
<organism evidence="7 8">
    <name type="scientific">Agreia bicolorata</name>
    <dbReference type="NCBI Taxonomy" id="110935"/>
    <lineage>
        <taxon>Bacteria</taxon>
        <taxon>Bacillati</taxon>
        <taxon>Actinomycetota</taxon>
        <taxon>Actinomycetes</taxon>
        <taxon>Micrococcales</taxon>
        <taxon>Microbacteriaceae</taxon>
        <taxon>Agreia</taxon>
    </lineage>
</organism>
<evidence type="ECO:0000256" key="3">
    <source>
        <dbReference type="ARBA" id="ARBA00022692"/>
    </source>
</evidence>
<accession>A0A1T4WQI9</accession>
<keyword evidence="2" id="KW-1003">Cell membrane</keyword>
<feature type="transmembrane region" description="Helical" evidence="6">
    <location>
        <begin position="43"/>
        <end position="64"/>
    </location>
</feature>
<feature type="transmembrane region" description="Helical" evidence="6">
    <location>
        <begin position="70"/>
        <end position="89"/>
    </location>
</feature>
<dbReference type="AlphaFoldDB" id="A0A1T4WQI9"/>